<evidence type="ECO:0000313" key="3">
    <source>
        <dbReference type="Proteomes" id="UP000663852"/>
    </source>
</evidence>
<evidence type="ECO:0000313" key="2">
    <source>
        <dbReference type="EMBL" id="CAF0884077.1"/>
    </source>
</evidence>
<comment type="caution">
    <text evidence="2">The sequence shown here is derived from an EMBL/GenBank/DDBJ whole genome shotgun (WGS) entry which is preliminary data.</text>
</comment>
<feature type="domain" description="F-box" evidence="1">
    <location>
        <begin position="21"/>
        <end position="68"/>
    </location>
</feature>
<dbReference type="Proteomes" id="UP000663852">
    <property type="component" value="Unassembled WGS sequence"/>
</dbReference>
<protein>
    <recommendedName>
        <fullName evidence="1">F-box domain-containing protein</fullName>
    </recommendedName>
</protein>
<gene>
    <name evidence="2" type="ORF">EDS130_LOCUS8943</name>
</gene>
<dbReference type="PROSITE" id="PS50181">
    <property type="entry name" value="FBOX"/>
    <property type="match status" value="1"/>
</dbReference>
<dbReference type="SUPFAM" id="SSF81383">
    <property type="entry name" value="F-box domain"/>
    <property type="match status" value="1"/>
</dbReference>
<dbReference type="InterPro" id="IPR036047">
    <property type="entry name" value="F-box-like_dom_sf"/>
</dbReference>
<evidence type="ECO:0000259" key="1">
    <source>
        <dbReference type="PROSITE" id="PS50181"/>
    </source>
</evidence>
<dbReference type="InterPro" id="IPR001810">
    <property type="entry name" value="F-box_dom"/>
</dbReference>
<dbReference type="AlphaFoldDB" id="A0A813YH56"/>
<dbReference type="EMBL" id="CAJNOJ010000029">
    <property type="protein sequence ID" value="CAF0884077.1"/>
    <property type="molecule type" value="Genomic_DNA"/>
</dbReference>
<dbReference type="OrthoDB" id="3219396at2759"/>
<sequence length="78" mass="9301">MSLNTRNKRRRELREERVLQDGFIFQLRDETLLKIFKYLTTAELITAAGVSQRFRTIAYKLLGRWTIIFTPLVSVFIH</sequence>
<reference evidence="2" key="1">
    <citation type="submission" date="2021-02" db="EMBL/GenBank/DDBJ databases">
        <authorList>
            <person name="Nowell W R."/>
        </authorList>
    </citation>
    <scope>NUCLEOTIDE SEQUENCE</scope>
</reference>
<dbReference type="Gene3D" id="1.20.1280.50">
    <property type="match status" value="1"/>
</dbReference>
<accession>A0A813YH56</accession>
<dbReference type="Pfam" id="PF12937">
    <property type="entry name" value="F-box-like"/>
    <property type="match status" value="1"/>
</dbReference>
<organism evidence="2 3">
    <name type="scientific">Adineta ricciae</name>
    <name type="common">Rotifer</name>
    <dbReference type="NCBI Taxonomy" id="249248"/>
    <lineage>
        <taxon>Eukaryota</taxon>
        <taxon>Metazoa</taxon>
        <taxon>Spiralia</taxon>
        <taxon>Gnathifera</taxon>
        <taxon>Rotifera</taxon>
        <taxon>Eurotatoria</taxon>
        <taxon>Bdelloidea</taxon>
        <taxon>Adinetida</taxon>
        <taxon>Adinetidae</taxon>
        <taxon>Adineta</taxon>
    </lineage>
</organism>
<name>A0A813YH56_ADIRI</name>
<proteinExistence type="predicted"/>